<organism evidence="2 3">
    <name type="scientific">Trichoderma harzianum</name>
    <name type="common">Hypocrea lixii</name>
    <dbReference type="NCBI Taxonomy" id="5544"/>
    <lineage>
        <taxon>Eukaryota</taxon>
        <taxon>Fungi</taxon>
        <taxon>Dikarya</taxon>
        <taxon>Ascomycota</taxon>
        <taxon>Pezizomycotina</taxon>
        <taxon>Sordariomycetes</taxon>
        <taxon>Hypocreomycetidae</taxon>
        <taxon>Hypocreales</taxon>
        <taxon>Hypocreaceae</taxon>
        <taxon>Trichoderma</taxon>
    </lineage>
</organism>
<feature type="region of interest" description="Disordered" evidence="1">
    <location>
        <begin position="69"/>
        <end position="95"/>
    </location>
</feature>
<feature type="compositionally biased region" description="Acidic residues" evidence="1">
    <location>
        <begin position="81"/>
        <end position="95"/>
    </location>
</feature>
<dbReference type="AlphaFoldDB" id="A0A0F9X1Y9"/>
<name>A0A0F9X1Y9_TRIHA</name>
<dbReference type="Proteomes" id="UP000034112">
    <property type="component" value="Unassembled WGS sequence"/>
</dbReference>
<sequence length="95" mass="10062">MDLGAKVKRFATAISGTIGMSILETGTTAQPVSAWWVVEEFEEPIEILPANMRAVLSVVGSSTDGTATNGLSSVDVLSSNEETELDEDFDDEALP</sequence>
<gene>
    <name evidence="2" type="ORF">THAR02_09202</name>
</gene>
<dbReference type="EMBL" id="JOKZ01000394">
    <property type="protein sequence ID" value="KKO98704.1"/>
    <property type="molecule type" value="Genomic_DNA"/>
</dbReference>
<feature type="compositionally biased region" description="Polar residues" evidence="1">
    <location>
        <begin position="69"/>
        <end position="80"/>
    </location>
</feature>
<protein>
    <submittedName>
        <fullName evidence="2">Uncharacterized protein</fullName>
    </submittedName>
</protein>
<reference evidence="3" key="1">
    <citation type="journal article" date="2015" name="Genome Announc.">
        <title>Draft whole-genome sequence of the biocontrol agent Trichoderma harzianum T6776.</title>
        <authorList>
            <person name="Baroncelli R."/>
            <person name="Piaggeschi G."/>
            <person name="Fiorini L."/>
            <person name="Bertolini E."/>
            <person name="Zapparata A."/>
            <person name="Pe M.E."/>
            <person name="Sarrocco S."/>
            <person name="Vannacci G."/>
        </authorList>
    </citation>
    <scope>NUCLEOTIDE SEQUENCE [LARGE SCALE GENOMIC DNA]</scope>
    <source>
        <strain evidence="3">T6776</strain>
    </source>
</reference>
<proteinExistence type="predicted"/>
<evidence type="ECO:0000313" key="2">
    <source>
        <dbReference type="EMBL" id="KKO98704.1"/>
    </source>
</evidence>
<evidence type="ECO:0000313" key="3">
    <source>
        <dbReference type="Proteomes" id="UP000034112"/>
    </source>
</evidence>
<accession>A0A0F9X1Y9</accession>
<comment type="caution">
    <text evidence="2">The sequence shown here is derived from an EMBL/GenBank/DDBJ whole genome shotgun (WGS) entry which is preliminary data.</text>
</comment>
<evidence type="ECO:0000256" key="1">
    <source>
        <dbReference type="SAM" id="MobiDB-lite"/>
    </source>
</evidence>